<dbReference type="SMART" id="SM00431">
    <property type="entry name" value="SCAN"/>
    <property type="match status" value="1"/>
</dbReference>
<dbReference type="Gene3D" id="1.10.4020.10">
    <property type="entry name" value="DNA breaking-rejoining enzymes"/>
    <property type="match status" value="1"/>
</dbReference>
<evidence type="ECO:0000256" key="1">
    <source>
        <dbReference type="PROSITE-ProRule" id="PRU00047"/>
    </source>
</evidence>
<feature type="region of interest" description="Disordered" evidence="2">
    <location>
        <begin position="149"/>
        <end position="190"/>
    </location>
</feature>
<dbReference type="GeneTree" id="ENSGT00960000189285"/>
<reference evidence="5" key="2">
    <citation type="submission" date="2025-09" db="UniProtKB">
        <authorList>
            <consortium name="Ensembl"/>
        </authorList>
    </citation>
    <scope>IDENTIFICATION</scope>
</reference>
<dbReference type="Gene3D" id="4.10.60.10">
    <property type="entry name" value="Zinc finger, CCHC-type"/>
    <property type="match status" value="1"/>
</dbReference>
<dbReference type="Pfam" id="PF00098">
    <property type="entry name" value="zf-CCHC"/>
    <property type="match status" value="1"/>
</dbReference>
<organism evidence="5 6">
    <name type="scientific">Crocodylus porosus</name>
    <name type="common">Saltwater crocodile</name>
    <name type="synonym">Estuarine crocodile</name>
    <dbReference type="NCBI Taxonomy" id="8502"/>
    <lineage>
        <taxon>Eukaryota</taxon>
        <taxon>Metazoa</taxon>
        <taxon>Chordata</taxon>
        <taxon>Craniata</taxon>
        <taxon>Vertebrata</taxon>
        <taxon>Euteleostomi</taxon>
        <taxon>Archelosauria</taxon>
        <taxon>Archosauria</taxon>
        <taxon>Crocodylia</taxon>
        <taxon>Longirostres</taxon>
        <taxon>Crocodylidae</taxon>
        <taxon>Crocodylus</taxon>
    </lineage>
</organism>
<name>A0A7M4EXX1_CROPO</name>
<feature type="domain" description="SCAN box" evidence="4">
    <location>
        <begin position="18"/>
        <end position="97"/>
    </location>
</feature>
<keyword evidence="1" id="KW-0862">Zinc</keyword>
<dbReference type="PROSITE" id="PS50804">
    <property type="entry name" value="SCAN_BOX"/>
    <property type="match status" value="1"/>
</dbReference>
<dbReference type="InterPro" id="IPR038269">
    <property type="entry name" value="SCAN_sf"/>
</dbReference>
<keyword evidence="1" id="KW-0479">Metal-binding</keyword>
<evidence type="ECO:0000313" key="5">
    <source>
        <dbReference type="Ensembl" id="ENSCPRP00005016462.1"/>
    </source>
</evidence>
<dbReference type="SUPFAM" id="SSF57756">
    <property type="entry name" value="Retrovirus zinc finger-like domains"/>
    <property type="match status" value="1"/>
</dbReference>
<dbReference type="InterPro" id="IPR001878">
    <property type="entry name" value="Znf_CCHC"/>
</dbReference>
<dbReference type="PROSITE" id="PS50158">
    <property type="entry name" value="ZF_CCHC"/>
    <property type="match status" value="1"/>
</dbReference>
<keyword evidence="1" id="KW-0863">Zinc-finger</keyword>
<protein>
    <recommendedName>
        <fullName evidence="7">CCHC-type domain-containing protein</fullName>
    </recommendedName>
</protein>
<dbReference type="GO" id="GO:0008270">
    <property type="term" value="F:zinc ion binding"/>
    <property type="evidence" value="ECO:0007669"/>
    <property type="project" value="UniProtKB-KW"/>
</dbReference>
<dbReference type="OMA" id="CHNQDDI"/>
<dbReference type="AlphaFoldDB" id="A0A7M4EXX1"/>
<accession>A0A7M4EXX1</accession>
<proteinExistence type="predicted"/>
<dbReference type="Pfam" id="PF02023">
    <property type="entry name" value="SCAN"/>
    <property type="match status" value="1"/>
</dbReference>
<dbReference type="PANTHER" id="PTHR46888:SF1">
    <property type="entry name" value="RIBONUCLEASE H"/>
    <property type="match status" value="1"/>
</dbReference>
<evidence type="ECO:0000259" key="3">
    <source>
        <dbReference type="PROSITE" id="PS50158"/>
    </source>
</evidence>
<dbReference type="Proteomes" id="UP000594220">
    <property type="component" value="Unplaced"/>
</dbReference>
<reference evidence="5" key="1">
    <citation type="submission" date="2025-08" db="UniProtKB">
        <authorList>
            <consortium name="Ensembl"/>
        </authorList>
    </citation>
    <scope>IDENTIFICATION</scope>
</reference>
<dbReference type="InterPro" id="IPR003309">
    <property type="entry name" value="SCAN_dom"/>
</dbReference>
<dbReference type="Ensembl" id="ENSCPRT00005019290.1">
    <property type="protein sequence ID" value="ENSCPRP00005016462.1"/>
    <property type="gene ID" value="ENSCPRG00005011483.1"/>
</dbReference>
<dbReference type="GO" id="GO:0003676">
    <property type="term" value="F:nucleic acid binding"/>
    <property type="evidence" value="ECO:0007669"/>
    <property type="project" value="InterPro"/>
</dbReference>
<evidence type="ECO:0000259" key="4">
    <source>
        <dbReference type="PROSITE" id="PS50804"/>
    </source>
</evidence>
<sequence length="190" mass="21532">VMNKKILRRLGITPERRRQAVRERKTGEMKTLRVLWQTLADLLGKWLRPEAASKEQIVDQILMEQFINDLDDNTQNWVRCHCPTSSREALQWAEQFDAAQGNQRRNKGVKGTDSTAQRVIVSKGNRQESLPGPTCFACGKRGHFAQNCPQEVQVGPPKDRDPQDNRPTVGDLPEVESMDCGVGCHNQDDI</sequence>
<dbReference type="InterPro" id="IPR036875">
    <property type="entry name" value="Znf_CCHC_sf"/>
</dbReference>
<feature type="domain" description="CCHC-type" evidence="3">
    <location>
        <begin position="135"/>
        <end position="150"/>
    </location>
</feature>
<evidence type="ECO:0000313" key="6">
    <source>
        <dbReference type="Proteomes" id="UP000594220"/>
    </source>
</evidence>
<evidence type="ECO:0000256" key="2">
    <source>
        <dbReference type="SAM" id="MobiDB-lite"/>
    </source>
</evidence>
<dbReference type="SUPFAM" id="SSF47353">
    <property type="entry name" value="Retrovirus capsid dimerization domain-like"/>
    <property type="match status" value="1"/>
</dbReference>
<keyword evidence="6" id="KW-1185">Reference proteome</keyword>
<evidence type="ECO:0008006" key="7">
    <source>
        <dbReference type="Google" id="ProtNLM"/>
    </source>
</evidence>
<dbReference type="SMART" id="SM00343">
    <property type="entry name" value="ZnF_C2HC"/>
    <property type="match status" value="1"/>
</dbReference>
<dbReference type="PANTHER" id="PTHR46888">
    <property type="entry name" value="ZINC KNUCKLE DOMAINCONTAINING PROTEIN-RELATED"/>
    <property type="match status" value="1"/>
</dbReference>